<dbReference type="PANTHER" id="PTHR33306:SF24">
    <property type="entry name" value="TRANSMEMBRANE PROTEIN"/>
    <property type="match status" value="1"/>
</dbReference>
<keyword evidence="4" id="KW-1185">Reference proteome</keyword>
<dbReference type="AlphaFoldDB" id="A0A251VJW8"/>
<dbReference type="EMBL" id="CM007891">
    <property type="protein sequence ID" value="OTG35423.1"/>
    <property type="molecule type" value="Genomic_DNA"/>
</dbReference>
<name>A0A251VJW8_HELAN</name>
<feature type="transmembrane region" description="Helical" evidence="1">
    <location>
        <begin position="23"/>
        <end position="43"/>
    </location>
</feature>
<dbReference type="FunCoup" id="A0A251VJW8">
    <property type="interactions" value="8"/>
</dbReference>
<keyword evidence="1" id="KW-0812">Transmembrane</keyword>
<feature type="transmembrane region" description="Helical" evidence="1">
    <location>
        <begin position="55"/>
        <end position="73"/>
    </location>
</feature>
<evidence type="ECO:0000313" key="2">
    <source>
        <dbReference type="EMBL" id="KAF5819922.1"/>
    </source>
</evidence>
<dbReference type="Gramene" id="mRNA:HanXRQr2_Chr02g0083071">
    <property type="protein sequence ID" value="CDS:HanXRQr2_Chr02g0083071.1"/>
    <property type="gene ID" value="HanXRQr2_Chr02g0083071"/>
</dbReference>
<evidence type="ECO:0000256" key="1">
    <source>
        <dbReference type="SAM" id="Phobius"/>
    </source>
</evidence>
<dbReference type="InParanoid" id="A0A251VJW8"/>
<evidence type="ECO:0000313" key="4">
    <source>
        <dbReference type="Proteomes" id="UP000215914"/>
    </source>
</evidence>
<protein>
    <recommendedName>
        <fullName evidence="5">Transmembrane protein</fullName>
    </recommendedName>
</protein>
<accession>A0A251VJW8</accession>
<dbReference type="PANTHER" id="PTHR33306">
    <property type="entry name" value="EXPRESSED PROTEIN-RELATED-RELATED"/>
    <property type="match status" value="1"/>
</dbReference>
<reference evidence="3" key="2">
    <citation type="submission" date="2017-02" db="EMBL/GenBank/DDBJ databases">
        <title>Sunflower complete genome.</title>
        <authorList>
            <person name="Langlade N."/>
            <person name="Munos S."/>
        </authorList>
    </citation>
    <scope>NUCLEOTIDE SEQUENCE [LARGE SCALE GENOMIC DNA]</scope>
    <source>
        <tissue evidence="3">Leaves</tissue>
    </source>
</reference>
<dbReference type="GO" id="GO:0006979">
    <property type="term" value="P:response to oxidative stress"/>
    <property type="evidence" value="ECO:0007669"/>
    <property type="project" value="EnsemblPlants"/>
</dbReference>
<evidence type="ECO:0008006" key="5">
    <source>
        <dbReference type="Google" id="ProtNLM"/>
    </source>
</evidence>
<dbReference type="OMA" id="YYEYIRQ"/>
<feature type="transmembrane region" description="Helical" evidence="1">
    <location>
        <begin position="93"/>
        <end position="114"/>
    </location>
</feature>
<reference evidence="2 4" key="1">
    <citation type="journal article" date="2017" name="Nature">
        <title>The sunflower genome provides insights into oil metabolism, flowering and Asterid evolution.</title>
        <authorList>
            <person name="Badouin H."/>
            <person name="Gouzy J."/>
            <person name="Grassa C.J."/>
            <person name="Murat F."/>
            <person name="Staton S.E."/>
            <person name="Cottret L."/>
            <person name="Lelandais-Briere C."/>
            <person name="Owens G.L."/>
            <person name="Carrere S."/>
            <person name="Mayjonade B."/>
            <person name="Legrand L."/>
            <person name="Gill N."/>
            <person name="Kane N.C."/>
            <person name="Bowers J.E."/>
            <person name="Hubner S."/>
            <person name="Bellec A."/>
            <person name="Berard A."/>
            <person name="Berges H."/>
            <person name="Blanchet N."/>
            <person name="Boniface M.C."/>
            <person name="Brunel D."/>
            <person name="Catrice O."/>
            <person name="Chaidir N."/>
            <person name="Claudel C."/>
            <person name="Donnadieu C."/>
            <person name="Faraut T."/>
            <person name="Fievet G."/>
            <person name="Helmstetter N."/>
            <person name="King M."/>
            <person name="Knapp S.J."/>
            <person name="Lai Z."/>
            <person name="Le Paslier M.C."/>
            <person name="Lippi Y."/>
            <person name="Lorenzon L."/>
            <person name="Mandel J.R."/>
            <person name="Marage G."/>
            <person name="Marchand G."/>
            <person name="Marquand E."/>
            <person name="Bret-Mestries E."/>
            <person name="Morien E."/>
            <person name="Nambeesan S."/>
            <person name="Nguyen T."/>
            <person name="Pegot-Espagnet P."/>
            <person name="Pouilly N."/>
            <person name="Raftis F."/>
            <person name="Sallet E."/>
            <person name="Schiex T."/>
            <person name="Thomas J."/>
            <person name="Vandecasteele C."/>
            <person name="Vares D."/>
            <person name="Vear F."/>
            <person name="Vautrin S."/>
            <person name="Crespi M."/>
            <person name="Mangin B."/>
            <person name="Burke J.M."/>
            <person name="Salse J."/>
            <person name="Munos S."/>
            <person name="Vincourt P."/>
            <person name="Rieseberg L.H."/>
            <person name="Langlade N.B."/>
        </authorList>
    </citation>
    <scope>NUCLEOTIDE SEQUENCE [LARGE SCALE GENOMIC DNA]</scope>
    <source>
        <strain evidence="4">cv. SF193</strain>
        <tissue evidence="2">Leaves</tissue>
    </source>
</reference>
<sequence length="130" mass="15642">MTRCYNNNNISYYEYIRQLSMPIHFFIFLCVIFIFMCVTWYVNYESKVESFMRNVKIFLLLTPVVILVIVHWLSSRERSWLPLLVPLPEKDSFHRAGGSPWGVAIVLVFLMYMVSYKSSFHERWFPLGRR</sequence>
<keyword evidence="1" id="KW-1133">Transmembrane helix</keyword>
<reference evidence="2" key="3">
    <citation type="submission" date="2020-06" db="EMBL/GenBank/DDBJ databases">
        <title>Helianthus annuus Genome sequencing and assembly Release 2.</title>
        <authorList>
            <person name="Gouzy J."/>
            <person name="Langlade N."/>
            <person name="Munos S."/>
        </authorList>
    </citation>
    <scope>NUCLEOTIDE SEQUENCE</scope>
    <source>
        <tissue evidence="2">Leaves</tissue>
    </source>
</reference>
<dbReference type="EMBL" id="MNCJ02000317">
    <property type="protein sequence ID" value="KAF5819922.1"/>
    <property type="molecule type" value="Genomic_DNA"/>
</dbReference>
<organism evidence="3 4">
    <name type="scientific">Helianthus annuus</name>
    <name type="common">Common sunflower</name>
    <dbReference type="NCBI Taxonomy" id="4232"/>
    <lineage>
        <taxon>Eukaryota</taxon>
        <taxon>Viridiplantae</taxon>
        <taxon>Streptophyta</taxon>
        <taxon>Embryophyta</taxon>
        <taxon>Tracheophyta</taxon>
        <taxon>Spermatophyta</taxon>
        <taxon>Magnoliopsida</taxon>
        <taxon>eudicotyledons</taxon>
        <taxon>Gunneridae</taxon>
        <taxon>Pentapetalae</taxon>
        <taxon>asterids</taxon>
        <taxon>campanulids</taxon>
        <taxon>Asterales</taxon>
        <taxon>Asteraceae</taxon>
        <taxon>Asteroideae</taxon>
        <taxon>Heliantheae alliance</taxon>
        <taxon>Heliantheae</taxon>
        <taxon>Helianthus</taxon>
    </lineage>
</organism>
<gene>
    <name evidence="3" type="ORF">HannXRQ_Chr02g0056621</name>
    <name evidence="2" type="ORF">HanXRQr2_Chr02g0083071</name>
</gene>
<keyword evidence="1" id="KW-0472">Membrane</keyword>
<dbReference type="Proteomes" id="UP000215914">
    <property type="component" value="Chromosome 2"/>
</dbReference>
<proteinExistence type="predicted"/>
<evidence type="ECO:0000313" key="3">
    <source>
        <dbReference type="EMBL" id="OTG35423.1"/>
    </source>
</evidence>